<dbReference type="Proteomes" id="UP000050501">
    <property type="component" value="Unassembled WGS sequence"/>
</dbReference>
<comment type="caution">
    <text evidence="1">The sequence shown here is derived from an EMBL/GenBank/DDBJ whole genome shotgun (WGS) entry which is preliminary data.</text>
</comment>
<reference evidence="1 2" key="1">
    <citation type="submission" date="2015-07" db="EMBL/GenBank/DDBJ databases">
        <title>Genome sequence of Levilinea saccharolytica DSM 16555.</title>
        <authorList>
            <person name="Hemp J."/>
            <person name="Ward L.M."/>
            <person name="Pace L.A."/>
            <person name="Fischer W.W."/>
        </authorList>
    </citation>
    <scope>NUCLEOTIDE SEQUENCE [LARGE SCALE GENOMIC DNA]</scope>
    <source>
        <strain evidence="1 2">KIBI-1</strain>
    </source>
</reference>
<dbReference type="InterPro" id="IPR009377">
    <property type="entry name" value="EutA"/>
</dbReference>
<dbReference type="SUPFAM" id="SSF53067">
    <property type="entry name" value="Actin-like ATPase domain"/>
    <property type="match status" value="1"/>
</dbReference>
<evidence type="ECO:0000313" key="1">
    <source>
        <dbReference type="EMBL" id="KPL80743.1"/>
    </source>
</evidence>
<dbReference type="Pfam" id="PF06277">
    <property type="entry name" value="EutA"/>
    <property type="match status" value="1"/>
</dbReference>
<proteinExistence type="predicted"/>
<evidence type="ECO:0000313" key="2">
    <source>
        <dbReference type="Proteomes" id="UP000050501"/>
    </source>
</evidence>
<dbReference type="InterPro" id="IPR050696">
    <property type="entry name" value="FtsA/MreB"/>
</dbReference>
<dbReference type="AlphaFoldDB" id="A0A0P6YF16"/>
<sequence>MNSPARQMISVGIDIGTTTTQVIFSELTLVNVARAGQIPRVDIAARRVIYESEIVFTPLLDSETIDAQRLAAVIQGEYQKAGVSPAQVETGAVIITGETARKKNADPILSAVAGLAGDFVVTVAGPNVEGMIAGRGSGAASYSRQHFTTVTNVDIGGGSANSAVFRQGHAAASAAMNFGGRVVEIDPASGQVTHITPAGARIAAAAGVRLAVGDRPALSDLRRLTDQMAELTLHLIQGTTSPLADQLYQTPPLEVTGRDKPVMFSGGVGYYYYQPPRLTSVADVARHGDIGPLVAESLRESPALSSCTVVRPAETLRATVLGASAQTVTLSGSTIWAEESILPLKNVPVVRVDLRGQPLQAAVIAPAIESALTRWDLNLAADPFAVALELDGRLDYPLLVALADGVAAFERSLPAGRPLIVIIRHDYAQALGQTVKSKTGSRPLLVIDQVGLEEGDYMDIGAPLMDGRVVPLVVKTLVFYH</sequence>
<name>A0A0P6YF16_9CHLR</name>
<protein>
    <submittedName>
        <fullName evidence="1">Ethanolamine utilization protein EutA</fullName>
    </submittedName>
</protein>
<organism evidence="1 2">
    <name type="scientific">Levilinea saccharolytica</name>
    <dbReference type="NCBI Taxonomy" id="229921"/>
    <lineage>
        <taxon>Bacteria</taxon>
        <taxon>Bacillati</taxon>
        <taxon>Chloroflexota</taxon>
        <taxon>Anaerolineae</taxon>
        <taxon>Anaerolineales</taxon>
        <taxon>Anaerolineaceae</taxon>
        <taxon>Levilinea</taxon>
    </lineage>
</organism>
<gene>
    <name evidence="1" type="ORF">ADN01_11515</name>
</gene>
<keyword evidence="2" id="KW-1185">Reference proteome</keyword>
<dbReference type="STRING" id="229921.ADN01_11515"/>
<dbReference type="RefSeq" id="WP_075071154.1">
    <property type="nucleotide sequence ID" value="NZ_DF967974.1"/>
</dbReference>
<dbReference type="PANTHER" id="PTHR32432">
    <property type="entry name" value="CELL DIVISION PROTEIN FTSA-RELATED"/>
    <property type="match status" value="1"/>
</dbReference>
<dbReference type="PANTHER" id="PTHR32432:SF13">
    <property type="entry name" value="ETHANOLAMINE AMMONIA-LYASE REACTIVASE EUTA"/>
    <property type="match status" value="1"/>
</dbReference>
<accession>A0A0P6YF16</accession>
<dbReference type="InterPro" id="IPR043129">
    <property type="entry name" value="ATPase_NBD"/>
</dbReference>
<dbReference type="PIRSF" id="PIRSF012293">
    <property type="entry name" value="EutA"/>
    <property type="match status" value="1"/>
</dbReference>
<dbReference type="EMBL" id="LGCM01000039">
    <property type="protein sequence ID" value="KPL80743.1"/>
    <property type="molecule type" value="Genomic_DNA"/>
</dbReference>
<dbReference type="PATRIC" id="fig|229921.5.peg.1524"/>